<sequence length="185" mass="19856">MPKDKLMELRELNEKIKLGGGQKAIDKQHESGKLTARERILKLLDEGSFSEIDAFVEHRCVNFGMDKKKYPGEGVVSGYGTVDGRLVYIYAQDFTVIGGSLGEMHAAKIVKTQEMALKVGAPIIGINDSGGARIQEGVDALSGYGKIFFNNTIASGVIPQISVILGPCAGGAVYSPAITDFIFMV</sequence>
<evidence type="ECO:0000313" key="3">
    <source>
        <dbReference type="Proteomes" id="UP000315343"/>
    </source>
</evidence>
<dbReference type="SUPFAM" id="SSF52096">
    <property type="entry name" value="ClpP/crotonase"/>
    <property type="match status" value="1"/>
</dbReference>
<evidence type="ECO:0000259" key="1">
    <source>
        <dbReference type="PROSITE" id="PS50980"/>
    </source>
</evidence>
<proteinExistence type="predicted"/>
<reference evidence="2 3" key="1">
    <citation type="submission" date="2019-07" db="EMBL/GenBank/DDBJ databases">
        <title>Genomic Encyclopedia of Type Strains, Phase I: the one thousand microbial genomes (KMG-I) project.</title>
        <authorList>
            <person name="Kyrpides N."/>
        </authorList>
    </citation>
    <scope>NUCLEOTIDE SEQUENCE [LARGE SCALE GENOMIC DNA]</scope>
    <source>
        <strain evidence="2 3">DSM 13558</strain>
    </source>
</reference>
<dbReference type="GO" id="GO:0016740">
    <property type="term" value="F:transferase activity"/>
    <property type="evidence" value="ECO:0007669"/>
    <property type="project" value="UniProtKB-KW"/>
</dbReference>
<organism evidence="2 3">
    <name type="scientific">Sedimentibacter saalensis</name>
    <dbReference type="NCBI Taxonomy" id="130788"/>
    <lineage>
        <taxon>Bacteria</taxon>
        <taxon>Bacillati</taxon>
        <taxon>Bacillota</taxon>
        <taxon>Tissierellia</taxon>
        <taxon>Sedimentibacter</taxon>
    </lineage>
</organism>
<dbReference type="PROSITE" id="PS50980">
    <property type="entry name" value="COA_CT_NTER"/>
    <property type="match status" value="1"/>
</dbReference>
<accession>A0A562J8D4</accession>
<dbReference type="AlphaFoldDB" id="A0A562J8D4"/>
<dbReference type="Pfam" id="PF01039">
    <property type="entry name" value="Carboxyl_trans"/>
    <property type="match status" value="1"/>
</dbReference>
<dbReference type="InterPro" id="IPR029045">
    <property type="entry name" value="ClpP/crotonase-like_dom_sf"/>
</dbReference>
<keyword evidence="3" id="KW-1185">Reference proteome</keyword>
<feature type="domain" description="CoA carboxyltransferase N-terminal" evidence="1">
    <location>
        <begin position="2"/>
        <end position="185"/>
    </location>
</feature>
<dbReference type="InterPro" id="IPR011762">
    <property type="entry name" value="COA_CT_N"/>
</dbReference>
<protein>
    <submittedName>
        <fullName evidence="2">Carboxyltransferase family protein</fullName>
    </submittedName>
</protein>
<dbReference type="EMBL" id="VLKH01000006">
    <property type="protein sequence ID" value="TWH79482.1"/>
    <property type="molecule type" value="Genomic_DNA"/>
</dbReference>
<feature type="non-terminal residue" evidence="2">
    <location>
        <position position="185"/>
    </location>
</feature>
<dbReference type="PANTHER" id="PTHR43842">
    <property type="entry name" value="PROPIONYL-COA CARBOXYLASE BETA CHAIN"/>
    <property type="match status" value="1"/>
</dbReference>
<dbReference type="PANTHER" id="PTHR43842:SF2">
    <property type="entry name" value="PROPIONYL-COA CARBOXYLASE BETA CHAIN, MITOCHONDRIAL"/>
    <property type="match status" value="1"/>
</dbReference>
<keyword evidence="2" id="KW-0808">Transferase</keyword>
<name>A0A562J8D4_9FIRM</name>
<evidence type="ECO:0000313" key="2">
    <source>
        <dbReference type="EMBL" id="TWH79482.1"/>
    </source>
</evidence>
<comment type="caution">
    <text evidence="2">The sequence shown here is derived from an EMBL/GenBank/DDBJ whole genome shotgun (WGS) entry which is preliminary data.</text>
</comment>
<dbReference type="GO" id="GO:0004658">
    <property type="term" value="F:propionyl-CoA carboxylase activity"/>
    <property type="evidence" value="ECO:0007669"/>
    <property type="project" value="TreeGrafter"/>
</dbReference>
<dbReference type="InterPro" id="IPR034733">
    <property type="entry name" value="AcCoA_carboxyl_beta"/>
</dbReference>
<gene>
    <name evidence="2" type="ORF">LY60_02463</name>
</gene>
<dbReference type="InterPro" id="IPR051047">
    <property type="entry name" value="AccD/PCCB"/>
</dbReference>
<dbReference type="Proteomes" id="UP000315343">
    <property type="component" value="Unassembled WGS sequence"/>
</dbReference>
<dbReference type="Gene3D" id="3.90.226.10">
    <property type="entry name" value="2-enoyl-CoA Hydratase, Chain A, domain 1"/>
    <property type="match status" value="1"/>
</dbReference>